<dbReference type="CDD" id="cd02440">
    <property type="entry name" value="AdoMet_MTases"/>
    <property type="match status" value="1"/>
</dbReference>
<keyword evidence="2" id="KW-0808">Transferase</keyword>
<evidence type="ECO:0000313" key="2">
    <source>
        <dbReference type="EMBL" id="PVH93106.1"/>
    </source>
</evidence>
<protein>
    <submittedName>
        <fullName evidence="2">S-adenosyl-L-methionine-dependent methyltransferase</fullName>
    </submittedName>
</protein>
<dbReference type="AlphaFoldDB" id="A0A2V1D4Z7"/>
<dbReference type="SUPFAM" id="SSF53335">
    <property type="entry name" value="S-adenosyl-L-methionine-dependent methyltransferases"/>
    <property type="match status" value="1"/>
</dbReference>
<dbReference type="InterPro" id="IPR029063">
    <property type="entry name" value="SAM-dependent_MTases_sf"/>
</dbReference>
<keyword evidence="2" id="KW-0489">Methyltransferase</keyword>
<dbReference type="Pfam" id="PF13649">
    <property type="entry name" value="Methyltransf_25"/>
    <property type="match status" value="1"/>
</dbReference>
<feature type="domain" description="Methyltransferase" evidence="1">
    <location>
        <begin position="59"/>
        <end position="156"/>
    </location>
</feature>
<name>A0A2V1D4Z7_9PLEO</name>
<dbReference type="GO" id="GO:0032259">
    <property type="term" value="P:methylation"/>
    <property type="evidence" value="ECO:0007669"/>
    <property type="project" value="UniProtKB-KW"/>
</dbReference>
<dbReference type="EMBL" id="KZ805615">
    <property type="protein sequence ID" value="PVH93106.1"/>
    <property type="molecule type" value="Genomic_DNA"/>
</dbReference>
<dbReference type="InterPro" id="IPR041698">
    <property type="entry name" value="Methyltransf_25"/>
</dbReference>
<dbReference type="GO" id="GO:0008168">
    <property type="term" value="F:methyltransferase activity"/>
    <property type="evidence" value="ECO:0007669"/>
    <property type="project" value="UniProtKB-KW"/>
</dbReference>
<evidence type="ECO:0000259" key="1">
    <source>
        <dbReference type="Pfam" id="PF13649"/>
    </source>
</evidence>
<organism evidence="2 3">
    <name type="scientific">Periconia macrospinosa</name>
    <dbReference type="NCBI Taxonomy" id="97972"/>
    <lineage>
        <taxon>Eukaryota</taxon>
        <taxon>Fungi</taxon>
        <taxon>Dikarya</taxon>
        <taxon>Ascomycota</taxon>
        <taxon>Pezizomycotina</taxon>
        <taxon>Dothideomycetes</taxon>
        <taxon>Pleosporomycetidae</taxon>
        <taxon>Pleosporales</taxon>
        <taxon>Massarineae</taxon>
        <taxon>Periconiaceae</taxon>
        <taxon>Periconia</taxon>
    </lineage>
</organism>
<accession>A0A2V1D4Z7</accession>
<dbReference type="OrthoDB" id="2013972at2759"/>
<keyword evidence="3" id="KW-1185">Reference proteome</keyword>
<dbReference type="Proteomes" id="UP000244855">
    <property type="component" value="Unassembled WGS sequence"/>
</dbReference>
<gene>
    <name evidence="2" type="ORF">DM02DRAFT_677067</name>
</gene>
<reference evidence="2 3" key="1">
    <citation type="journal article" date="2018" name="Sci. Rep.">
        <title>Comparative genomics provides insights into the lifestyle and reveals functional heterogeneity of dark septate endophytic fungi.</title>
        <authorList>
            <person name="Knapp D.G."/>
            <person name="Nemeth J.B."/>
            <person name="Barry K."/>
            <person name="Hainaut M."/>
            <person name="Henrissat B."/>
            <person name="Johnson J."/>
            <person name="Kuo A."/>
            <person name="Lim J.H.P."/>
            <person name="Lipzen A."/>
            <person name="Nolan M."/>
            <person name="Ohm R.A."/>
            <person name="Tamas L."/>
            <person name="Grigoriev I.V."/>
            <person name="Spatafora J.W."/>
            <person name="Nagy L.G."/>
            <person name="Kovacs G.M."/>
        </authorList>
    </citation>
    <scope>NUCLEOTIDE SEQUENCE [LARGE SCALE GENOMIC DNA]</scope>
    <source>
        <strain evidence="2 3">DSE2036</strain>
    </source>
</reference>
<proteinExistence type="predicted"/>
<sequence>MSSPPTNDPGSIHSDFQRAWVSEQVAAKVKISEVLTKPWATIMIQESGITSSKDAAYALDLACGTGVITATLYELLPPKEWQRVKVMGSDVNESMLSQLKKRGEASGWPGIETKVMSGLDPSLPSNTFTHIFINMGVYIVPADTLALAFNKLRPGGFVGISSLAAIPWHSWVSLAVSRLRNPPSMPSYEEILQKMYAGQPWGETKYIKKVLGEVGFNRVQVEEEKRRSSGTPEECLEMLHMPIVFVSAWWPEERRAELVNRVKEELLKIFIEKSEDGQVWVEMDGRVGCAWKASV</sequence>
<dbReference type="Gene3D" id="3.40.50.150">
    <property type="entry name" value="Vaccinia Virus protein VP39"/>
    <property type="match status" value="1"/>
</dbReference>
<evidence type="ECO:0000313" key="3">
    <source>
        <dbReference type="Proteomes" id="UP000244855"/>
    </source>
</evidence>